<name>F8FBD0_PAEMK</name>
<gene>
    <name evidence="1" type="ordered locus">KNP414_03553</name>
</gene>
<dbReference type="HOGENOM" id="CLU_3330967_0_0_9"/>
<reference evidence="2" key="1">
    <citation type="submission" date="2011-06" db="EMBL/GenBank/DDBJ databases">
        <title>Complete genome sequence of Paenibacillus mucilaginosus KNP414.</title>
        <authorList>
            <person name="Wang J."/>
            <person name="Hu S."/>
            <person name="Hu X."/>
            <person name="Zhang B."/>
            <person name="Dong D."/>
            <person name="Zhang S."/>
            <person name="Zhao K."/>
            <person name="Wu D."/>
        </authorList>
    </citation>
    <scope>NUCLEOTIDE SEQUENCE [LARGE SCALE GENOMIC DNA]</scope>
    <source>
        <strain evidence="2">KNP414</strain>
    </source>
</reference>
<evidence type="ECO:0000313" key="2">
    <source>
        <dbReference type="Proteomes" id="UP000006620"/>
    </source>
</evidence>
<evidence type="ECO:0000313" key="1">
    <source>
        <dbReference type="EMBL" id="AEI42097.1"/>
    </source>
</evidence>
<dbReference type="PATRIC" id="fig|1036673.3.peg.3259"/>
<dbReference type="AlphaFoldDB" id="F8FBD0"/>
<accession>F8FBD0</accession>
<reference evidence="1 2" key="2">
    <citation type="journal article" date="2013" name="Genome Announc.">
        <title>Genome Sequence of Growth-Improving Paenibacillus mucilaginosus Strain KNP414.</title>
        <authorList>
            <person name="Lu J.J."/>
            <person name="Wang J.F."/>
            <person name="Hu X.F."/>
        </authorList>
    </citation>
    <scope>NUCLEOTIDE SEQUENCE [LARGE SCALE GENOMIC DNA]</scope>
    <source>
        <strain evidence="1 2">KNP414</strain>
    </source>
</reference>
<dbReference type="EMBL" id="CP002869">
    <property type="protein sequence ID" value="AEI42097.1"/>
    <property type="molecule type" value="Genomic_DNA"/>
</dbReference>
<organism evidence="1 2">
    <name type="scientific">Paenibacillus mucilaginosus (strain KNP414)</name>
    <dbReference type="NCBI Taxonomy" id="1036673"/>
    <lineage>
        <taxon>Bacteria</taxon>
        <taxon>Bacillati</taxon>
        <taxon>Bacillota</taxon>
        <taxon>Bacilli</taxon>
        <taxon>Bacillales</taxon>
        <taxon>Paenibacillaceae</taxon>
        <taxon>Paenibacillus</taxon>
    </lineage>
</organism>
<dbReference type="KEGG" id="pms:KNP414_03553"/>
<dbReference type="Proteomes" id="UP000006620">
    <property type="component" value="Chromosome"/>
</dbReference>
<protein>
    <submittedName>
        <fullName evidence="1">Uncharacterized protein</fullName>
    </submittedName>
</protein>
<proteinExistence type="predicted"/>
<sequence>MRECTGLFAVNRWNAQMRILGKGRKRQRPIRGFAEEAA</sequence>